<sequence>MTSTTSGNAATGAGAGHGDASGASPQPPSGGPGTGSGPSRAISFWEGVKLVAKRDMLMQVRSRAFQVSFILTLVLVGGGIIAFGIFGQQSFGGDDAPTVAVTEETAPIVADAGLEATEFSSVQDAVAAVESGEADSAVLPATSIGEIEAYNSDGTPAETPSGGGFVIVGLEEPSSGVTSALTITPEGFALEQPTAPSGLVYLLTVFFGIMFFMSAITYCSTIAQSVVEEKQTRIVELLLATVSPRTIMAGKVLGNSLLALAQVAAIGLVSVLALAATGQAALFTMVGPAIVWFAVLFVVGFVLLAALYAGVAATVSRQEDVGTATTPLMFVIMIPYILSFFASENPVLMTVMSYVPFSAPIAMPVRVFTGDAMWWEPVASLVLLVLAAAVAIWIGSKIYENAVLRTGGRVKLSEALRG</sequence>
<keyword evidence="2 6" id="KW-0812">Transmembrane</keyword>
<dbReference type="PANTHER" id="PTHR43471:SF3">
    <property type="entry name" value="ABC TRANSPORTER PERMEASE PROTEIN NATB"/>
    <property type="match status" value="1"/>
</dbReference>
<feature type="transmembrane region" description="Helical" evidence="6">
    <location>
        <begin position="64"/>
        <end position="86"/>
    </location>
</feature>
<keyword evidence="3 6" id="KW-1133">Transmembrane helix</keyword>
<evidence type="ECO:0000256" key="2">
    <source>
        <dbReference type="ARBA" id="ARBA00022692"/>
    </source>
</evidence>
<evidence type="ECO:0000313" key="9">
    <source>
        <dbReference type="Proteomes" id="UP000431744"/>
    </source>
</evidence>
<gene>
    <name evidence="8" type="ORF">F8O04_10920</name>
</gene>
<feature type="domain" description="ABC-2 type transporter transmembrane" evidence="7">
    <location>
        <begin position="65"/>
        <end position="396"/>
    </location>
</feature>
<feature type="compositionally biased region" description="Low complexity" evidence="5">
    <location>
        <begin position="1"/>
        <end position="12"/>
    </location>
</feature>
<comment type="caution">
    <text evidence="8">The sequence shown here is derived from an EMBL/GenBank/DDBJ whole genome shotgun (WGS) entry which is preliminary data.</text>
</comment>
<dbReference type="InterPro" id="IPR013525">
    <property type="entry name" value="ABC2_TM"/>
</dbReference>
<comment type="subcellular location">
    <subcellularLocation>
        <location evidence="1">Membrane</location>
        <topology evidence="1">Multi-pass membrane protein</topology>
    </subcellularLocation>
</comment>
<feature type="transmembrane region" description="Helical" evidence="6">
    <location>
        <begin position="321"/>
        <end position="342"/>
    </location>
</feature>
<keyword evidence="4 6" id="KW-0472">Membrane</keyword>
<feature type="transmembrane region" description="Helical" evidence="6">
    <location>
        <begin position="289"/>
        <end position="309"/>
    </location>
</feature>
<evidence type="ECO:0000313" key="8">
    <source>
        <dbReference type="EMBL" id="KAB1648218.1"/>
    </source>
</evidence>
<dbReference type="OrthoDB" id="3268959at2"/>
<evidence type="ECO:0000259" key="7">
    <source>
        <dbReference type="Pfam" id="PF12698"/>
    </source>
</evidence>
<dbReference type="AlphaFoldDB" id="A0A6H9WN83"/>
<dbReference type="RefSeq" id="WP_158029413.1">
    <property type="nucleotide sequence ID" value="NZ_BMHG01000001.1"/>
</dbReference>
<feature type="region of interest" description="Disordered" evidence="5">
    <location>
        <begin position="1"/>
        <end position="38"/>
    </location>
</feature>
<feature type="transmembrane region" description="Helical" evidence="6">
    <location>
        <begin position="257"/>
        <end position="277"/>
    </location>
</feature>
<evidence type="ECO:0000256" key="6">
    <source>
        <dbReference type="SAM" id="Phobius"/>
    </source>
</evidence>
<evidence type="ECO:0000256" key="3">
    <source>
        <dbReference type="ARBA" id="ARBA00022989"/>
    </source>
</evidence>
<dbReference type="GO" id="GO:0016020">
    <property type="term" value="C:membrane"/>
    <property type="evidence" value="ECO:0007669"/>
    <property type="project" value="UniProtKB-SubCell"/>
</dbReference>
<organism evidence="8 9">
    <name type="scientific">Pseudoclavibacter endophyticus</name>
    <dbReference type="NCBI Taxonomy" id="1778590"/>
    <lineage>
        <taxon>Bacteria</taxon>
        <taxon>Bacillati</taxon>
        <taxon>Actinomycetota</taxon>
        <taxon>Actinomycetes</taxon>
        <taxon>Micrococcales</taxon>
        <taxon>Microbacteriaceae</taxon>
        <taxon>Pseudoclavibacter</taxon>
    </lineage>
</organism>
<evidence type="ECO:0000256" key="1">
    <source>
        <dbReference type="ARBA" id="ARBA00004141"/>
    </source>
</evidence>
<accession>A0A6H9WN83</accession>
<feature type="transmembrane region" description="Helical" evidence="6">
    <location>
        <begin position="373"/>
        <end position="395"/>
    </location>
</feature>
<feature type="transmembrane region" description="Helical" evidence="6">
    <location>
        <begin position="199"/>
        <end position="223"/>
    </location>
</feature>
<dbReference type="PANTHER" id="PTHR43471">
    <property type="entry name" value="ABC TRANSPORTER PERMEASE"/>
    <property type="match status" value="1"/>
</dbReference>
<dbReference type="GO" id="GO:0140359">
    <property type="term" value="F:ABC-type transporter activity"/>
    <property type="evidence" value="ECO:0007669"/>
    <property type="project" value="InterPro"/>
</dbReference>
<evidence type="ECO:0000256" key="4">
    <source>
        <dbReference type="ARBA" id="ARBA00023136"/>
    </source>
</evidence>
<dbReference type="Proteomes" id="UP000431744">
    <property type="component" value="Unassembled WGS sequence"/>
</dbReference>
<dbReference type="EMBL" id="WBJY01000002">
    <property type="protein sequence ID" value="KAB1648218.1"/>
    <property type="molecule type" value="Genomic_DNA"/>
</dbReference>
<dbReference type="Pfam" id="PF12698">
    <property type="entry name" value="ABC2_membrane_3"/>
    <property type="match status" value="1"/>
</dbReference>
<proteinExistence type="predicted"/>
<reference evidence="8 9" key="1">
    <citation type="submission" date="2019-09" db="EMBL/GenBank/DDBJ databases">
        <title>Phylogeny of genus Pseudoclavibacter and closely related genus.</title>
        <authorList>
            <person name="Li Y."/>
        </authorList>
    </citation>
    <scope>NUCLEOTIDE SEQUENCE [LARGE SCALE GENOMIC DNA]</scope>
    <source>
        <strain evidence="8 9">EGI 60007</strain>
    </source>
</reference>
<keyword evidence="9" id="KW-1185">Reference proteome</keyword>
<evidence type="ECO:0000256" key="5">
    <source>
        <dbReference type="SAM" id="MobiDB-lite"/>
    </source>
</evidence>
<name>A0A6H9WN83_9MICO</name>
<protein>
    <submittedName>
        <fullName evidence="8">ABC transporter permease</fullName>
    </submittedName>
</protein>